<dbReference type="RefSeq" id="WP_201645752.1">
    <property type="nucleotide sequence ID" value="NZ_CAJHCP010000015.1"/>
</dbReference>
<gene>
    <name evidence="2" type="ORF">LMG28140_05855</name>
</gene>
<accession>A0ABN7IDB5</accession>
<organism evidence="2 3">
    <name type="scientific">Paraburkholderia metrosideri</name>
    <dbReference type="NCBI Taxonomy" id="580937"/>
    <lineage>
        <taxon>Bacteria</taxon>
        <taxon>Pseudomonadati</taxon>
        <taxon>Pseudomonadota</taxon>
        <taxon>Betaproteobacteria</taxon>
        <taxon>Burkholderiales</taxon>
        <taxon>Burkholderiaceae</taxon>
        <taxon>Paraburkholderia</taxon>
    </lineage>
</organism>
<reference evidence="2 3" key="1">
    <citation type="submission" date="2020-10" db="EMBL/GenBank/DDBJ databases">
        <authorList>
            <person name="Peeters C."/>
        </authorList>
    </citation>
    <scope>NUCLEOTIDE SEQUENCE [LARGE SCALE GENOMIC DNA]</scope>
    <source>
        <strain evidence="2 3">LMG 28140</strain>
    </source>
</reference>
<evidence type="ECO:0000313" key="3">
    <source>
        <dbReference type="Proteomes" id="UP000598032"/>
    </source>
</evidence>
<sequence length="314" mass="33920">MDNPVEEHVEETPAIASSPALSADAVPIGTPIAWPIVDLDGSLLFASGTILATADERTFLFTHFKPQRGDLADTAASPAARPDDHADVNSELTIKDMHLEIGALIGIRPQVGSAAPMQPCRIIGFAPNHSLFVTPPLHQGRPLPLALGENIEIVAIASQAVFRFVCTVEAICRAPFDYVVLSRPGAIRRLRERKSIRVQAHLPVRFGIGETGESYEGLGLAKGISALGMSLAASWTLGAIGERLRIAYRLKSADLDTVIETTAVIRNVQKGSNPGDPTSHGLELDQLDANQQMAMKVYVFDRQDDVQYWTNSLK</sequence>
<proteinExistence type="predicted"/>
<protein>
    <recommendedName>
        <fullName evidence="1">Type III secretion system flagellar brake protein YcgR PilZN domain-containing protein</fullName>
    </recommendedName>
</protein>
<evidence type="ECO:0000313" key="2">
    <source>
        <dbReference type="EMBL" id="CAD6556266.1"/>
    </source>
</evidence>
<dbReference type="SUPFAM" id="SSF141371">
    <property type="entry name" value="PilZ domain-like"/>
    <property type="match status" value="1"/>
</dbReference>
<comment type="caution">
    <text evidence="2">The sequence shown here is derived from an EMBL/GenBank/DDBJ whole genome shotgun (WGS) entry which is preliminary data.</text>
</comment>
<dbReference type="Proteomes" id="UP000598032">
    <property type="component" value="Unassembled WGS sequence"/>
</dbReference>
<evidence type="ECO:0000259" key="1">
    <source>
        <dbReference type="Pfam" id="PF12945"/>
    </source>
</evidence>
<dbReference type="Pfam" id="PF12945">
    <property type="entry name" value="PilZNR"/>
    <property type="match status" value="1"/>
</dbReference>
<keyword evidence="3" id="KW-1185">Reference proteome</keyword>
<feature type="domain" description="Type III secretion system flagellar brake protein YcgR PilZN" evidence="1">
    <location>
        <begin position="101"/>
        <end position="184"/>
    </location>
</feature>
<dbReference type="InterPro" id="IPR009926">
    <property type="entry name" value="T3SS_YcgR_PilZN"/>
</dbReference>
<dbReference type="EMBL" id="CAJHCP010000015">
    <property type="protein sequence ID" value="CAD6556266.1"/>
    <property type="molecule type" value="Genomic_DNA"/>
</dbReference>
<name>A0ABN7IDB5_9BURK</name>